<gene>
    <name evidence="1" type="ORF">CEXT_631241</name>
</gene>
<dbReference type="Proteomes" id="UP001054945">
    <property type="component" value="Unassembled WGS sequence"/>
</dbReference>
<evidence type="ECO:0000313" key="2">
    <source>
        <dbReference type="Proteomes" id="UP001054945"/>
    </source>
</evidence>
<comment type="caution">
    <text evidence="1">The sequence shown here is derived from an EMBL/GenBank/DDBJ whole genome shotgun (WGS) entry which is preliminary data.</text>
</comment>
<reference evidence="1 2" key="1">
    <citation type="submission" date="2021-06" db="EMBL/GenBank/DDBJ databases">
        <title>Caerostris extrusa draft genome.</title>
        <authorList>
            <person name="Kono N."/>
            <person name="Arakawa K."/>
        </authorList>
    </citation>
    <scope>NUCLEOTIDE SEQUENCE [LARGE SCALE GENOMIC DNA]</scope>
</reference>
<keyword evidence="2" id="KW-1185">Reference proteome</keyword>
<organism evidence="1 2">
    <name type="scientific">Caerostris extrusa</name>
    <name type="common">Bark spider</name>
    <name type="synonym">Caerostris bankana</name>
    <dbReference type="NCBI Taxonomy" id="172846"/>
    <lineage>
        <taxon>Eukaryota</taxon>
        <taxon>Metazoa</taxon>
        <taxon>Ecdysozoa</taxon>
        <taxon>Arthropoda</taxon>
        <taxon>Chelicerata</taxon>
        <taxon>Arachnida</taxon>
        <taxon>Araneae</taxon>
        <taxon>Araneomorphae</taxon>
        <taxon>Entelegynae</taxon>
        <taxon>Araneoidea</taxon>
        <taxon>Araneidae</taxon>
        <taxon>Caerostris</taxon>
    </lineage>
</organism>
<dbReference type="EMBL" id="BPLR01001671">
    <property type="protein sequence ID" value="GIZ03944.1"/>
    <property type="molecule type" value="Genomic_DNA"/>
</dbReference>
<proteinExistence type="predicted"/>
<dbReference type="AlphaFoldDB" id="A0AAV4YBU7"/>
<evidence type="ECO:0000313" key="1">
    <source>
        <dbReference type="EMBL" id="GIZ03944.1"/>
    </source>
</evidence>
<protein>
    <submittedName>
        <fullName evidence="1">Uncharacterized protein</fullName>
    </submittedName>
</protein>
<name>A0AAV4YBU7_CAEEX</name>
<accession>A0AAV4YBU7</accession>
<sequence>MCEREHVCVTKSVYVRETDNESVVCEGRLNMCLRENVCAWGRQTLFLLFSISEWQQEQTKKNPLAYLGNDTEYSNPSAEKKIFSFLHSIFMRLELGGNENGILSCIISPVITFCEGDSVLSTVDNDGNAFESCL</sequence>